<gene>
    <name evidence="2" type="ORF">V6N11_044217</name>
</gene>
<evidence type="ECO:0000313" key="2">
    <source>
        <dbReference type="EMBL" id="KAK9011365.1"/>
    </source>
</evidence>
<feature type="compositionally biased region" description="Low complexity" evidence="1">
    <location>
        <begin position="185"/>
        <end position="196"/>
    </location>
</feature>
<feature type="compositionally biased region" description="Basic and acidic residues" evidence="1">
    <location>
        <begin position="38"/>
        <end position="54"/>
    </location>
</feature>
<name>A0ABR2REJ8_9ROSI</name>
<comment type="caution">
    <text evidence="2">The sequence shown here is derived from an EMBL/GenBank/DDBJ whole genome shotgun (WGS) entry which is preliminary data.</text>
</comment>
<feature type="region of interest" description="Disordered" evidence="1">
    <location>
        <begin position="1"/>
        <end position="196"/>
    </location>
</feature>
<dbReference type="Proteomes" id="UP001396334">
    <property type="component" value="Unassembled WGS sequence"/>
</dbReference>
<protein>
    <submittedName>
        <fullName evidence="2">Uncharacterized protein</fullName>
    </submittedName>
</protein>
<keyword evidence="3" id="KW-1185">Reference proteome</keyword>
<sequence>MGGCATKPKVLKGDEGEGPSPKEAVPEAKEAAAAADQAENKVEADKASDNKDVTDDNIDDQSNKKRSLSNLFKEVSVSNPKENKGTDESDNTQSEAEPMKKETLESVPQESPDSLKQEMEPVTKNQETKEPEKPVEPVSVPPGNIESVKPNEANPAPETAPAAAVANVPETQNKETSAGETNDKAVVANSSLSSNV</sequence>
<evidence type="ECO:0000313" key="3">
    <source>
        <dbReference type="Proteomes" id="UP001396334"/>
    </source>
</evidence>
<accession>A0ABR2REJ8</accession>
<organism evidence="2 3">
    <name type="scientific">Hibiscus sabdariffa</name>
    <name type="common">roselle</name>
    <dbReference type="NCBI Taxonomy" id="183260"/>
    <lineage>
        <taxon>Eukaryota</taxon>
        <taxon>Viridiplantae</taxon>
        <taxon>Streptophyta</taxon>
        <taxon>Embryophyta</taxon>
        <taxon>Tracheophyta</taxon>
        <taxon>Spermatophyta</taxon>
        <taxon>Magnoliopsida</taxon>
        <taxon>eudicotyledons</taxon>
        <taxon>Gunneridae</taxon>
        <taxon>Pentapetalae</taxon>
        <taxon>rosids</taxon>
        <taxon>malvids</taxon>
        <taxon>Malvales</taxon>
        <taxon>Malvaceae</taxon>
        <taxon>Malvoideae</taxon>
        <taxon>Hibiscus</taxon>
    </lineage>
</organism>
<proteinExistence type="predicted"/>
<feature type="compositionally biased region" description="Basic and acidic residues" evidence="1">
    <location>
        <begin position="113"/>
        <end position="135"/>
    </location>
</feature>
<reference evidence="2 3" key="1">
    <citation type="journal article" date="2024" name="G3 (Bethesda)">
        <title>Genome assembly of Hibiscus sabdariffa L. provides insights into metabolisms of medicinal natural products.</title>
        <authorList>
            <person name="Kim T."/>
        </authorList>
    </citation>
    <scope>NUCLEOTIDE SEQUENCE [LARGE SCALE GENOMIC DNA]</scope>
    <source>
        <strain evidence="2">TK-2024</strain>
        <tissue evidence="2">Old leaves</tissue>
    </source>
</reference>
<feature type="compositionally biased region" description="Low complexity" evidence="1">
    <location>
        <begin position="150"/>
        <end position="171"/>
    </location>
</feature>
<evidence type="ECO:0000256" key="1">
    <source>
        <dbReference type="SAM" id="MobiDB-lite"/>
    </source>
</evidence>
<dbReference type="EMBL" id="JBBPBN010000023">
    <property type="protein sequence ID" value="KAK9011365.1"/>
    <property type="molecule type" value="Genomic_DNA"/>
</dbReference>